<keyword evidence="2" id="KW-1185">Reference proteome</keyword>
<proteinExistence type="predicted"/>
<sequence length="136" mass="14511">MAVTVSPVGLAAAPVANVANIMATYKEKLCRPYCIDSTIQPQVSVVYTTGTPRLNDTTVFVPVRATITIVTQMNKCGCNAHTQLFTEDFVVAFQGRTALPTTVTLANLGRNAFGSNVNCGRAYSYTINDSISITLA</sequence>
<dbReference type="Proteomes" id="UP000593686">
    <property type="component" value="Genome"/>
</dbReference>
<dbReference type="EMBL" id="MT774389">
    <property type="protein sequence ID" value="QOR59420.1"/>
    <property type="molecule type" value="Genomic_DNA"/>
</dbReference>
<evidence type="ECO:0000313" key="1">
    <source>
        <dbReference type="EMBL" id="QOR59420.1"/>
    </source>
</evidence>
<dbReference type="KEGG" id="vg:65129982"/>
<evidence type="ECO:0000313" key="2">
    <source>
        <dbReference type="Proteomes" id="UP000593686"/>
    </source>
</evidence>
<accession>A0A7M1S212</accession>
<organism evidence="1 2">
    <name type="scientific">uncultured phage cr116_1</name>
    <dbReference type="NCBI Taxonomy" id="2772073"/>
    <lineage>
        <taxon>Viruses</taxon>
        <taxon>Duplodnaviria</taxon>
        <taxon>Heunggongvirae</taxon>
        <taxon>Uroviricota</taxon>
        <taxon>Caudoviricetes</taxon>
        <taxon>Crassvirales</taxon>
        <taxon>Steigviridae</taxon>
        <taxon>Asinivirinae</taxon>
        <taxon>Pamirivirus</taxon>
        <taxon>Pamirivirus faecium</taxon>
    </lineage>
</organism>
<name>A0A7M1S212_9CAUD</name>
<reference evidence="1 2" key="1">
    <citation type="submission" date="2020-07" db="EMBL/GenBank/DDBJ databases">
        <title>Taxonomic proposal: Crassvirales, a new order of highly abundant and diverse bacterial viruses.</title>
        <authorList>
            <person name="Shkoporov A.N."/>
            <person name="Stockdale S.R."/>
            <person name="Guerin E."/>
            <person name="Ross R.P."/>
            <person name="Hill C."/>
        </authorList>
    </citation>
    <scope>NUCLEOTIDE SEQUENCE [LARGE SCALE GENOMIC DNA]</scope>
</reference>
<dbReference type="RefSeq" id="YP_010111578.1">
    <property type="nucleotide sequence ID" value="NC_055882.1"/>
</dbReference>
<protein>
    <submittedName>
        <fullName evidence="1">Uncharacterized protein</fullName>
    </submittedName>
</protein>
<dbReference type="GeneID" id="65129982"/>